<evidence type="ECO:0000259" key="1">
    <source>
        <dbReference type="Pfam" id="PF08240"/>
    </source>
</evidence>
<dbReference type="Proteomes" id="UP000292702">
    <property type="component" value="Unassembled WGS sequence"/>
</dbReference>
<organism evidence="2 3">
    <name type="scientific">Steccherinum ochraceum</name>
    <dbReference type="NCBI Taxonomy" id="92696"/>
    <lineage>
        <taxon>Eukaryota</taxon>
        <taxon>Fungi</taxon>
        <taxon>Dikarya</taxon>
        <taxon>Basidiomycota</taxon>
        <taxon>Agaricomycotina</taxon>
        <taxon>Agaricomycetes</taxon>
        <taxon>Polyporales</taxon>
        <taxon>Steccherinaceae</taxon>
        <taxon>Steccherinum</taxon>
    </lineage>
</organism>
<reference evidence="2 3" key="1">
    <citation type="submission" date="2018-11" db="EMBL/GenBank/DDBJ databases">
        <title>Genome assembly of Steccherinum ochraceum LE-BIN_3174, the white-rot fungus of the Steccherinaceae family (The Residual Polyporoid clade, Polyporales, Basidiomycota).</title>
        <authorList>
            <person name="Fedorova T.V."/>
            <person name="Glazunova O.A."/>
            <person name="Landesman E.O."/>
            <person name="Moiseenko K.V."/>
            <person name="Psurtseva N.V."/>
            <person name="Savinova O.S."/>
            <person name="Shakhova N.V."/>
            <person name="Tyazhelova T.V."/>
            <person name="Vasina D.V."/>
        </authorList>
    </citation>
    <scope>NUCLEOTIDE SEQUENCE [LARGE SCALE GENOMIC DNA]</scope>
    <source>
        <strain evidence="2 3">LE-BIN_3174</strain>
    </source>
</reference>
<dbReference type="STRING" id="92696.A0A4R0RIF3"/>
<protein>
    <recommendedName>
        <fullName evidence="1">Alcohol dehydrogenase-like N-terminal domain-containing protein</fullName>
    </recommendedName>
</protein>
<sequence length="111" mass="12208">MLRCRTDQHILDFPSCHRIAMNVPTVQKALHLTARAGPYEVVNIEVPKLDAGEVLIRIEATALNPGDWKVRFLPQFAGLIKEYPVIQGMDAAGVIVALGDGVIKHRIGDKV</sequence>
<dbReference type="Pfam" id="PF08240">
    <property type="entry name" value="ADH_N"/>
    <property type="match status" value="1"/>
</dbReference>
<comment type="caution">
    <text evidence="2">The sequence shown here is derived from an EMBL/GenBank/DDBJ whole genome shotgun (WGS) entry which is preliminary data.</text>
</comment>
<dbReference type="PANTHER" id="PTHR43482:SF1">
    <property type="entry name" value="PROTEIN AST1-RELATED"/>
    <property type="match status" value="1"/>
</dbReference>
<feature type="domain" description="Alcohol dehydrogenase-like N-terminal" evidence="1">
    <location>
        <begin position="51"/>
        <end position="111"/>
    </location>
</feature>
<dbReference type="AlphaFoldDB" id="A0A4R0RIF3"/>
<evidence type="ECO:0000313" key="3">
    <source>
        <dbReference type="Proteomes" id="UP000292702"/>
    </source>
</evidence>
<dbReference type="Gene3D" id="3.90.180.10">
    <property type="entry name" value="Medium-chain alcohol dehydrogenases, catalytic domain"/>
    <property type="match status" value="1"/>
</dbReference>
<dbReference type="EMBL" id="RWJN01000289">
    <property type="protein sequence ID" value="TCD63558.1"/>
    <property type="molecule type" value="Genomic_DNA"/>
</dbReference>
<dbReference type="InterPro" id="IPR052585">
    <property type="entry name" value="Lipid_raft_assoc_Zn_ADH"/>
</dbReference>
<dbReference type="InterPro" id="IPR013154">
    <property type="entry name" value="ADH-like_N"/>
</dbReference>
<dbReference type="SUPFAM" id="SSF50129">
    <property type="entry name" value="GroES-like"/>
    <property type="match status" value="1"/>
</dbReference>
<keyword evidence="3" id="KW-1185">Reference proteome</keyword>
<dbReference type="PANTHER" id="PTHR43482">
    <property type="entry name" value="PROTEIN AST1-RELATED"/>
    <property type="match status" value="1"/>
</dbReference>
<proteinExistence type="predicted"/>
<dbReference type="InterPro" id="IPR011032">
    <property type="entry name" value="GroES-like_sf"/>
</dbReference>
<evidence type="ECO:0000313" key="2">
    <source>
        <dbReference type="EMBL" id="TCD63558.1"/>
    </source>
</evidence>
<dbReference type="OrthoDB" id="2796050at2759"/>
<name>A0A4R0RIF3_9APHY</name>
<gene>
    <name evidence="2" type="ORF">EIP91_005229</name>
</gene>
<accession>A0A4R0RIF3</accession>